<name>A0A511N9J2_DEIC1</name>
<protein>
    <submittedName>
        <fullName evidence="1">Uncharacterized protein</fullName>
    </submittedName>
</protein>
<accession>A0A511N9J2</accession>
<evidence type="ECO:0000313" key="1">
    <source>
        <dbReference type="EMBL" id="GEM49041.1"/>
    </source>
</evidence>
<dbReference type="Proteomes" id="UP000321306">
    <property type="component" value="Unassembled WGS sequence"/>
</dbReference>
<dbReference type="EMBL" id="BJXB01000027">
    <property type="protein sequence ID" value="GEM49041.1"/>
    <property type="molecule type" value="Genomic_DNA"/>
</dbReference>
<sequence length="45" mass="5329">MFVIVSILVVLLAVLAGQQVQKNLRPIPVRTREQEARERRNQFRR</sequence>
<keyword evidence="2" id="KW-1185">Reference proteome</keyword>
<reference evidence="1 2" key="1">
    <citation type="submission" date="2019-07" db="EMBL/GenBank/DDBJ databases">
        <title>Whole genome shotgun sequence of Deinococcus cellulosilyticus NBRC 106333.</title>
        <authorList>
            <person name="Hosoyama A."/>
            <person name="Uohara A."/>
            <person name="Ohji S."/>
            <person name="Ichikawa N."/>
        </authorList>
    </citation>
    <scope>NUCLEOTIDE SEQUENCE [LARGE SCALE GENOMIC DNA]</scope>
    <source>
        <strain evidence="1 2">NBRC 106333</strain>
    </source>
</reference>
<dbReference type="AlphaFoldDB" id="A0A511N9J2"/>
<organism evidence="1 2">
    <name type="scientific">Deinococcus cellulosilyticus (strain DSM 18568 / NBRC 106333 / KACC 11606 / 5516J-15)</name>
    <dbReference type="NCBI Taxonomy" id="1223518"/>
    <lineage>
        <taxon>Bacteria</taxon>
        <taxon>Thermotogati</taxon>
        <taxon>Deinococcota</taxon>
        <taxon>Deinococci</taxon>
        <taxon>Deinococcales</taxon>
        <taxon>Deinococcaceae</taxon>
        <taxon>Deinococcus</taxon>
    </lineage>
</organism>
<gene>
    <name evidence="1" type="ORF">DC3_46760</name>
</gene>
<proteinExistence type="predicted"/>
<evidence type="ECO:0000313" key="2">
    <source>
        <dbReference type="Proteomes" id="UP000321306"/>
    </source>
</evidence>
<comment type="caution">
    <text evidence="1">The sequence shown here is derived from an EMBL/GenBank/DDBJ whole genome shotgun (WGS) entry which is preliminary data.</text>
</comment>